<proteinExistence type="predicted"/>
<evidence type="ECO:0000313" key="1">
    <source>
        <dbReference type="EMBL" id="KAK5091247.1"/>
    </source>
</evidence>
<dbReference type="EMBL" id="JAVRRJ010000001">
    <property type="protein sequence ID" value="KAK5091247.1"/>
    <property type="molecule type" value="Genomic_DNA"/>
</dbReference>
<accession>A0AAN7YF40</accession>
<name>A0AAN7YF40_9EURO</name>
<evidence type="ECO:0000313" key="2">
    <source>
        <dbReference type="Proteomes" id="UP001309876"/>
    </source>
</evidence>
<keyword evidence="2" id="KW-1185">Reference proteome</keyword>
<dbReference type="Proteomes" id="UP001309876">
    <property type="component" value="Unassembled WGS sequence"/>
</dbReference>
<organism evidence="1 2">
    <name type="scientific">Lithohypha guttulata</name>
    <dbReference type="NCBI Taxonomy" id="1690604"/>
    <lineage>
        <taxon>Eukaryota</taxon>
        <taxon>Fungi</taxon>
        <taxon>Dikarya</taxon>
        <taxon>Ascomycota</taxon>
        <taxon>Pezizomycotina</taxon>
        <taxon>Eurotiomycetes</taxon>
        <taxon>Chaetothyriomycetidae</taxon>
        <taxon>Chaetothyriales</taxon>
        <taxon>Trichomeriaceae</taxon>
        <taxon>Lithohypha</taxon>
    </lineage>
</organism>
<dbReference type="AlphaFoldDB" id="A0AAN7YF40"/>
<comment type="caution">
    <text evidence="1">The sequence shown here is derived from an EMBL/GenBank/DDBJ whole genome shotgun (WGS) entry which is preliminary data.</text>
</comment>
<sequence length="110" mass="12220">MAVQVGARFGYQSIALSQLIPLTRELMRAKLDEYAHSPQQLRDAAHQIEDIRDAFPLLLNVFHTSDHVTTKYLGMSAPPWAVAFGEAVFQGDYVGVVVEAEPDSSDKARF</sequence>
<reference evidence="1 2" key="1">
    <citation type="submission" date="2023-08" db="EMBL/GenBank/DDBJ databases">
        <title>Black Yeasts Isolated from many extreme environments.</title>
        <authorList>
            <person name="Coleine C."/>
            <person name="Stajich J.E."/>
            <person name="Selbmann L."/>
        </authorList>
    </citation>
    <scope>NUCLEOTIDE SEQUENCE [LARGE SCALE GENOMIC DNA]</scope>
    <source>
        <strain evidence="1 2">CCFEE 5910</strain>
    </source>
</reference>
<protein>
    <submittedName>
        <fullName evidence="1">Uncharacterized protein</fullName>
    </submittedName>
</protein>
<gene>
    <name evidence="1" type="ORF">LTR05_001428</name>
</gene>